<dbReference type="EMBL" id="JBJUIK010000013">
    <property type="protein sequence ID" value="KAL3506979.1"/>
    <property type="molecule type" value="Genomic_DNA"/>
</dbReference>
<keyword evidence="2" id="KW-1185">Reference proteome</keyword>
<sequence>MKSRNSGRMAQYIFLWYQSGSMWTGYHKKEAGWADTSCGSMDSKPFFDVLKLVLLVICAFAAEGAEGLKSELLCDQCSECHINKCPPSESYPHMTAHDNSLIAGALQSDYVSSEDRGVYSVPDIKGGESSKLNAYYGWESTSGSASGYHRFSNYMDKCSKGQSYLTVDKHGEVRLRALSSLDDLADADWKSINPPKELNHREFRFWVSHSTGKCLTVLGGKTQKRTVGVADCNFDGSNPYQLFAFRFHYHKAFCCCGVHNN</sequence>
<gene>
    <name evidence="1" type="ORF">ACH5RR_032361</name>
</gene>
<evidence type="ECO:0000313" key="2">
    <source>
        <dbReference type="Proteomes" id="UP001630127"/>
    </source>
</evidence>
<dbReference type="AlphaFoldDB" id="A0ABD2YLZ4"/>
<protein>
    <recommendedName>
        <fullName evidence="3">Ricin B lectin domain-containing protein</fullName>
    </recommendedName>
</protein>
<name>A0ABD2YLZ4_9GENT</name>
<dbReference type="Proteomes" id="UP001630127">
    <property type="component" value="Unassembled WGS sequence"/>
</dbReference>
<proteinExistence type="predicted"/>
<evidence type="ECO:0008006" key="3">
    <source>
        <dbReference type="Google" id="ProtNLM"/>
    </source>
</evidence>
<comment type="caution">
    <text evidence="1">The sequence shown here is derived from an EMBL/GenBank/DDBJ whole genome shotgun (WGS) entry which is preliminary data.</text>
</comment>
<accession>A0ABD2YLZ4</accession>
<evidence type="ECO:0000313" key="1">
    <source>
        <dbReference type="EMBL" id="KAL3506979.1"/>
    </source>
</evidence>
<organism evidence="1 2">
    <name type="scientific">Cinchona calisaya</name>
    <dbReference type="NCBI Taxonomy" id="153742"/>
    <lineage>
        <taxon>Eukaryota</taxon>
        <taxon>Viridiplantae</taxon>
        <taxon>Streptophyta</taxon>
        <taxon>Embryophyta</taxon>
        <taxon>Tracheophyta</taxon>
        <taxon>Spermatophyta</taxon>
        <taxon>Magnoliopsida</taxon>
        <taxon>eudicotyledons</taxon>
        <taxon>Gunneridae</taxon>
        <taxon>Pentapetalae</taxon>
        <taxon>asterids</taxon>
        <taxon>lamiids</taxon>
        <taxon>Gentianales</taxon>
        <taxon>Rubiaceae</taxon>
        <taxon>Cinchonoideae</taxon>
        <taxon>Cinchoneae</taxon>
        <taxon>Cinchona</taxon>
    </lineage>
</organism>
<reference evidence="1 2" key="1">
    <citation type="submission" date="2024-11" db="EMBL/GenBank/DDBJ databases">
        <title>A near-complete genome assembly of Cinchona calisaya.</title>
        <authorList>
            <person name="Lian D.C."/>
            <person name="Zhao X.W."/>
            <person name="Wei L."/>
        </authorList>
    </citation>
    <scope>NUCLEOTIDE SEQUENCE [LARGE SCALE GENOMIC DNA]</scope>
    <source>
        <tissue evidence="1">Nenye</tissue>
    </source>
</reference>